<comment type="caution">
    <text evidence="1">The sequence shown here is derived from an EMBL/GenBank/DDBJ whole genome shotgun (WGS) entry which is preliminary data.</text>
</comment>
<keyword evidence="2" id="KW-1185">Reference proteome</keyword>
<organism evidence="1 2">
    <name type="scientific">Zoarces viviparus</name>
    <name type="common">Viviparous eelpout</name>
    <name type="synonym">Blennius viviparus</name>
    <dbReference type="NCBI Taxonomy" id="48416"/>
    <lineage>
        <taxon>Eukaryota</taxon>
        <taxon>Metazoa</taxon>
        <taxon>Chordata</taxon>
        <taxon>Craniata</taxon>
        <taxon>Vertebrata</taxon>
        <taxon>Euteleostomi</taxon>
        <taxon>Actinopterygii</taxon>
        <taxon>Neopterygii</taxon>
        <taxon>Teleostei</taxon>
        <taxon>Neoteleostei</taxon>
        <taxon>Acanthomorphata</taxon>
        <taxon>Eupercaria</taxon>
        <taxon>Perciformes</taxon>
        <taxon>Cottioidei</taxon>
        <taxon>Zoarcales</taxon>
        <taxon>Zoarcidae</taxon>
        <taxon>Zoarcinae</taxon>
        <taxon>Zoarces</taxon>
    </lineage>
</organism>
<gene>
    <name evidence="1" type="ORF">VZT92_004356</name>
</gene>
<sequence length="66" mass="7090">MIRHLLHAAHVTARSSSADESAGFGLAAPARSLSDRGACDEDIATMVKDKAEERTLQYQQTLVSFG</sequence>
<dbReference type="Proteomes" id="UP001488805">
    <property type="component" value="Unassembled WGS sequence"/>
</dbReference>
<evidence type="ECO:0000313" key="1">
    <source>
        <dbReference type="EMBL" id="KAK9539238.1"/>
    </source>
</evidence>
<proteinExistence type="predicted"/>
<name>A0AAW1FYN9_ZOAVI</name>
<protein>
    <submittedName>
        <fullName evidence="1">Uncharacterized protein</fullName>
    </submittedName>
</protein>
<accession>A0AAW1FYN9</accession>
<evidence type="ECO:0000313" key="2">
    <source>
        <dbReference type="Proteomes" id="UP001488805"/>
    </source>
</evidence>
<dbReference type="EMBL" id="JBCEZU010000023">
    <property type="protein sequence ID" value="KAK9539238.1"/>
    <property type="molecule type" value="Genomic_DNA"/>
</dbReference>
<dbReference type="AlphaFoldDB" id="A0AAW1FYN9"/>
<reference evidence="1 2" key="1">
    <citation type="journal article" date="2024" name="Genome Biol. Evol.">
        <title>Chromosome-level genome assembly of the viviparous eelpout Zoarces viviparus.</title>
        <authorList>
            <person name="Fuhrmann N."/>
            <person name="Brasseur M.V."/>
            <person name="Bakowski C.E."/>
            <person name="Podsiadlowski L."/>
            <person name="Prost S."/>
            <person name="Krehenwinkel H."/>
            <person name="Mayer C."/>
        </authorList>
    </citation>
    <scope>NUCLEOTIDE SEQUENCE [LARGE SCALE GENOMIC DNA]</scope>
    <source>
        <strain evidence="1">NO-MEL_2022_Ind0_liver</strain>
    </source>
</reference>